<evidence type="ECO:0000256" key="1">
    <source>
        <dbReference type="ARBA" id="ARBA00004479"/>
    </source>
</evidence>
<proteinExistence type="predicted"/>
<dbReference type="eggNOG" id="KOG1187">
    <property type="taxonomic scope" value="Eukaryota"/>
</dbReference>
<evidence type="ECO:0000256" key="10">
    <source>
        <dbReference type="ARBA" id="ARBA00023180"/>
    </source>
</evidence>
<evidence type="ECO:0000256" key="2">
    <source>
        <dbReference type="ARBA" id="ARBA00022527"/>
    </source>
</evidence>
<keyword evidence="8 12" id="KW-1133">Transmembrane helix</keyword>
<protein>
    <submittedName>
        <fullName evidence="15">Putative receptor-like protein kinase</fullName>
    </submittedName>
</protein>
<evidence type="ECO:0000256" key="3">
    <source>
        <dbReference type="ARBA" id="ARBA00022679"/>
    </source>
</evidence>
<sequence length="508" mass="57748">MKSGRLPFTPSLLLTVIMMMVMFHDTSYAKQSVDLCSSSCGDIHNITSPFRLTSDPLSCGDVRYNLSCENNLTLVIRLPVESIDAGQGHVMSKKGFPEYQIYNVKAINYNNYTIRLVDPNITKNNNSSSIPKNTFYEGQLYSLPGTNPPYETVMRSGLLYSFSYKVFGDIRFKSTQQLLETVVFLNCENPVLNSYYIDAAPSFSNMPFRSRRKYYSYYLVLDNNIGGLNSSQLEKHCWIEQVASMRKEKIDVKKTSDDIHAALVDGFELSWLQSFCKSSFGTCYVDDEEPSRVSCISRCVFLDYGEYKGGCGVFYEILGHLQFLLYTLGGYKYYIVGLLAPRTALGVSFVIALFIYKWRRRHLSMYDGIEEFLQSHNNLMPIRYSYQDIKKMTKGFKDKLGEGGFGSVYKGKLSSGGFVAIKMLGKSTFNGQDFINEVATIGRIHHVNVVRLIGFCVEGSKRALIYDFMPYGSLEKYIFFGEEKRDSLSCKKIFEISLGVARGIEYLH</sequence>
<dbReference type="InterPro" id="IPR011009">
    <property type="entry name" value="Kinase-like_dom_sf"/>
</dbReference>
<keyword evidence="15" id="KW-0418">Kinase</keyword>
<keyword evidence="15" id="KW-0675">Receptor</keyword>
<dbReference type="SUPFAM" id="SSF56112">
    <property type="entry name" value="Protein kinase-like (PK-like)"/>
    <property type="match status" value="1"/>
</dbReference>
<keyword evidence="10" id="KW-0325">Glycoprotein</keyword>
<keyword evidence="6 11" id="KW-0547">Nucleotide-binding</keyword>
<evidence type="ECO:0000313" key="15">
    <source>
        <dbReference type="EMBL" id="EXB81110.1"/>
    </source>
</evidence>
<dbReference type="GO" id="GO:0016020">
    <property type="term" value="C:membrane"/>
    <property type="evidence" value="ECO:0007669"/>
    <property type="project" value="UniProtKB-SubCell"/>
</dbReference>
<dbReference type="PROSITE" id="PS50011">
    <property type="entry name" value="PROTEIN_KINASE_DOM"/>
    <property type="match status" value="1"/>
</dbReference>
<dbReference type="Proteomes" id="UP000030645">
    <property type="component" value="Unassembled WGS sequence"/>
</dbReference>
<dbReference type="AlphaFoldDB" id="W9RJU1"/>
<evidence type="ECO:0000259" key="14">
    <source>
        <dbReference type="PROSITE" id="PS50011"/>
    </source>
</evidence>
<dbReference type="PROSITE" id="PS00107">
    <property type="entry name" value="PROTEIN_KINASE_ATP"/>
    <property type="match status" value="1"/>
</dbReference>
<dbReference type="InterPro" id="IPR000719">
    <property type="entry name" value="Prot_kinase_dom"/>
</dbReference>
<evidence type="ECO:0000256" key="9">
    <source>
        <dbReference type="ARBA" id="ARBA00023136"/>
    </source>
</evidence>
<dbReference type="Pfam" id="PF07714">
    <property type="entry name" value="PK_Tyr_Ser-Thr"/>
    <property type="match status" value="1"/>
</dbReference>
<gene>
    <name evidence="15" type="ORF">L484_014042</name>
</gene>
<evidence type="ECO:0000256" key="7">
    <source>
        <dbReference type="ARBA" id="ARBA00022840"/>
    </source>
</evidence>
<dbReference type="GO" id="GO:0004713">
    <property type="term" value="F:protein tyrosine kinase activity"/>
    <property type="evidence" value="ECO:0007669"/>
    <property type="project" value="InterPro"/>
</dbReference>
<dbReference type="PANTHER" id="PTHR27009">
    <property type="entry name" value="RUST RESISTANCE KINASE LR10-RELATED"/>
    <property type="match status" value="1"/>
</dbReference>
<dbReference type="InterPro" id="IPR025287">
    <property type="entry name" value="WAK_GUB"/>
</dbReference>
<accession>W9RJU1</accession>
<feature type="domain" description="Protein kinase" evidence="14">
    <location>
        <begin position="394"/>
        <end position="508"/>
    </location>
</feature>
<dbReference type="GO" id="GO:0030247">
    <property type="term" value="F:polysaccharide binding"/>
    <property type="evidence" value="ECO:0007669"/>
    <property type="project" value="InterPro"/>
</dbReference>
<keyword evidence="5 13" id="KW-0732">Signal</keyword>
<name>W9RJU1_9ROSA</name>
<dbReference type="GO" id="GO:0005524">
    <property type="term" value="F:ATP binding"/>
    <property type="evidence" value="ECO:0007669"/>
    <property type="project" value="UniProtKB-UniRule"/>
</dbReference>
<organism evidence="15 16">
    <name type="scientific">Morus notabilis</name>
    <dbReference type="NCBI Taxonomy" id="981085"/>
    <lineage>
        <taxon>Eukaryota</taxon>
        <taxon>Viridiplantae</taxon>
        <taxon>Streptophyta</taxon>
        <taxon>Embryophyta</taxon>
        <taxon>Tracheophyta</taxon>
        <taxon>Spermatophyta</taxon>
        <taxon>Magnoliopsida</taxon>
        <taxon>eudicotyledons</taxon>
        <taxon>Gunneridae</taxon>
        <taxon>Pentapetalae</taxon>
        <taxon>rosids</taxon>
        <taxon>fabids</taxon>
        <taxon>Rosales</taxon>
        <taxon>Moraceae</taxon>
        <taxon>Moreae</taxon>
        <taxon>Morus</taxon>
    </lineage>
</organism>
<dbReference type="InterPro" id="IPR001245">
    <property type="entry name" value="Ser-Thr/Tyr_kinase_cat_dom"/>
</dbReference>
<keyword evidence="2" id="KW-0723">Serine/threonine-protein kinase</keyword>
<dbReference type="GO" id="GO:0004674">
    <property type="term" value="F:protein serine/threonine kinase activity"/>
    <property type="evidence" value="ECO:0007669"/>
    <property type="project" value="UniProtKB-KW"/>
</dbReference>
<reference evidence="16" key="1">
    <citation type="submission" date="2013-01" db="EMBL/GenBank/DDBJ databases">
        <title>Draft Genome Sequence of a Mulberry Tree, Morus notabilis C.K. Schneid.</title>
        <authorList>
            <person name="He N."/>
            <person name="Zhao S."/>
        </authorList>
    </citation>
    <scope>NUCLEOTIDE SEQUENCE</scope>
</reference>
<evidence type="ECO:0000313" key="16">
    <source>
        <dbReference type="Proteomes" id="UP000030645"/>
    </source>
</evidence>
<evidence type="ECO:0000256" key="4">
    <source>
        <dbReference type="ARBA" id="ARBA00022692"/>
    </source>
</evidence>
<evidence type="ECO:0000256" key="13">
    <source>
        <dbReference type="SAM" id="SignalP"/>
    </source>
</evidence>
<dbReference type="Gene3D" id="1.10.510.10">
    <property type="entry name" value="Transferase(Phosphotransferase) domain 1"/>
    <property type="match status" value="1"/>
</dbReference>
<dbReference type="FunFam" id="3.30.200.20:FF:000178">
    <property type="entry name" value="serine/threonine-protein kinase PBS1-like"/>
    <property type="match status" value="1"/>
</dbReference>
<dbReference type="InterPro" id="IPR020635">
    <property type="entry name" value="Tyr_kinase_cat_dom"/>
</dbReference>
<comment type="subcellular location">
    <subcellularLocation>
        <location evidence="1">Membrane</location>
        <topology evidence="1">Single-pass type I membrane protein</topology>
    </subcellularLocation>
</comment>
<evidence type="ECO:0000256" key="11">
    <source>
        <dbReference type="PROSITE-ProRule" id="PRU10141"/>
    </source>
</evidence>
<dbReference type="InterPro" id="IPR045874">
    <property type="entry name" value="LRK10/LRL21-25-like"/>
</dbReference>
<keyword evidence="7 11" id="KW-0067">ATP-binding</keyword>
<keyword evidence="16" id="KW-1185">Reference proteome</keyword>
<keyword evidence="3" id="KW-0808">Transferase</keyword>
<evidence type="ECO:0000256" key="12">
    <source>
        <dbReference type="SAM" id="Phobius"/>
    </source>
</evidence>
<feature type="signal peptide" evidence="13">
    <location>
        <begin position="1"/>
        <end position="29"/>
    </location>
</feature>
<evidence type="ECO:0000256" key="5">
    <source>
        <dbReference type="ARBA" id="ARBA00022729"/>
    </source>
</evidence>
<dbReference type="Pfam" id="PF13947">
    <property type="entry name" value="GUB_WAK_bind"/>
    <property type="match status" value="1"/>
</dbReference>
<evidence type="ECO:0000256" key="8">
    <source>
        <dbReference type="ARBA" id="ARBA00022989"/>
    </source>
</evidence>
<dbReference type="EMBL" id="KE344832">
    <property type="protein sequence ID" value="EXB81110.1"/>
    <property type="molecule type" value="Genomic_DNA"/>
</dbReference>
<keyword evidence="4 12" id="KW-0812">Transmembrane</keyword>
<keyword evidence="9 12" id="KW-0472">Membrane</keyword>
<feature type="binding site" evidence="11">
    <location>
        <position position="422"/>
    </location>
    <ligand>
        <name>ATP</name>
        <dbReference type="ChEBI" id="CHEBI:30616"/>
    </ligand>
</feature>
<feature type="transmembrane region" description="Helical" evidence="12">
    <location>
        <begin position="333"/>
        <end position="356"/>
    </location>
</feature>
<dbReference type="SMART" id="SM00219">
    <property type="entry name" value="TyrKc"/>
    <property type="match status" value="1"/>
</dbReference>
<evidence type="ECO:0000256" key="6">
    <source>
        <dbReference type="ARBA" id="ARBA00022741"/>
    </source>
</evidence>
<feature type="chain" id="PRO_5004928409" evidence="13">
    <location>
        <begin position="30"/>
        <end position="508"/>
    </location>
</feature>
<dbReference type="InterPro" id="IPR017441">
    <property type="entry name" value="Protein_kinase_ATP_BS"/>
</dbReference>